<name>A0ABP7L2I2_9MICO</name>
<gene>
    <name evidence="2" type="ORF">GCM10022381_37960</name>
</gene>
<protein>
    <submittedName>
        <fullName evidence="2">VOC family protein</fullName>
    </submittedName>
</protein>
<dbReference type="SUPFAM" id="SSF54593">
    <property type="entry name" value="Glyoxalase/Bleomycin resistance protein/Dihydroxybiphenyl dioxygenase"/>
    <property type="match status" value="2"/>
</dbReference>
<reference evidence="3" key="1">
    <citation type="journal article" date="2019" name="Int. J. Syst. Evol. Microbiol.">
        <title>The Global Catalogue of Microorganisms (GCM) 10K type strain sequencing project: providing services to taxonomists for standard genome sequencing and annotation.</title>
        <authorList>
            <consortium name="The Broad Institute Genomics Platform"/>
            <consortium name="The Broad Institute Genome Sequencing Center for Infectious Disease"/>
            <person name="Wu L."/>
            <person name="Ma J."/>
        </authorList>
    </citation>
    <scope>NUCLEOTIDE SEQUENCE [LARGE SCALE GENOMIC DNA]</scope>
    <source>
        <strain evidence="3">JCM 17021</strain>
    </source>
</reference>
<dbReference type="InterPro" id="IPR004360">
    <property type="entry name" value="Glyas_Fos-R_dOase_dom"/>
</dbReference>
<dbReference type="PANTHER" id="PTHR33993:SF10">
    <property type="entry name" value="CONSERVED PROTEIN"/>
    <property type="match status" value="1"/>
</dbReference>
<dbReference type="InterPro" id="IPR037523">
    <property type="entry name" value="VOC_core"/>
</dbReference>
<comment type="caution">
    <text evidence="2">The sequence shown here is derived from an EMBL/GenBank/DDBJ whole genome shotgun (WGS) entry which is preliminary data.</text>
</comment>
<dbReference type="Proteomes" id="UP001501803">
    <property type="component" value="Unassembled WGS sequence"/>
</dbReference>
<dbReference type="RefSeq" id="WP_345069447.1">
    <property type="nucleotide sequence ID" value="NZ_BAABCN010000017.1"/>
</dbReference>
<organism evidence="2 3">
    <name type="scientific">Leifsonia kafniensis</name>
    <dbReference type="NCBI Taxonomy" id="475957"/>
    <lineage>
        <taxon>Bacteria</taxon>
        <taxon>Bacillati</taxon>
        <taxon>Actinomycetota</taxon>
        <taxon>Actinomycetes</taxon>
        <taxon>Micrococcales</taxon>
        <taxon>Microbacteriaceae</taxon>
        <taxon>Leifsonia</taxon>
    </lineage>
</organism>
<dbReference type="Gene3D" id="3.10.180.10">
    <property type="entry name" value="2,3-Dihydroxybiphenyl 1,2-Dioxygenase, domain 1"/>
    <property type="match status" value="2"/>
</dbReference>
<feature type="domain" description="VOC" evidence="1">
    <location>
        <begin position="140"/>
        <end position="256"/>
    </location>
</feature>
<dbReference type="PANTHER" id="PTHR33993">
    <property type="entry name" value="GLYOXALASE-RELATED"/>
    <property type="match status" value="1"/>
</dbReference>
<dbReference type="Pfam" id="PF00903">
    <property type="entry name" value="Glyoxalase"/>
    <property type="match status" value="2"/>
</dbReference>
<dbReference type="InterPro" id="IPR029068">
    <property type="entry name" value="Glyas_Bleomycin-R_OHBP_Dase"/>
</dbReference>
<dbReference type="PROSITE" id="PS51819">
    <property type="entry name" value="VOC"/>
    <property type="match status" value="2"/>
</dbReference>
<evidence type="ECO:0000259" key="1">
    <source>
        <dbReference type="PROSITE" id="PS51819"/>
    </source>
</evidence>
<feature type="domain" description="VOC" evidence="1">
    <location>
        <begin position="11"/>
        <end position="126"/>
    </location>
</feature>
<evidence type="ECO:0000313" key="3">
    <source>
        <dbReference type="Proteomes" id="UP001501803"/>
    </source>
</evidence>
<proteinExistence type="predicted"/>
<accession>A0ABP7L2I2</accession>
<sequence length="259" mass="27559">MPAHDTTRLGEPCWVDLMSTDPASAQAFYTALFGWTATTSGPEYGNYVTFWNGDAQVAGLAGAMPGAEAQRSAWTTYLSTADADVTTAAALEAGGQELAPPMTVGEQGRMAILADPSGAVFGIWQSAAHTGFGRFGEAGTPVWIELSTRDWNAAVPFYENVFGLKLTPLSNTDEFRYSTFGPSDGFTGGIYDSDTYLPPGVPSHWLLYLGVADVADAARRVSELGGAVQREPWDTEFGTFAQVNDPTGATFLLSSIREV</sequence>
<dbReference type="CDD" id="cd07247">
    <property type="entry name" value="SgaA_N_like"/>
    <property type="match status" value="2"/>
</dbReference>
<dbReference type="EMBL" id="BAABCN010000017">
    <property type="protein sequence ID" value="GAA3892696.1"/>
    <property type="molecule type" value="Genomic_DNA"/>
</dbReference>
<dbReference type="InterPro" id="IPR052164">
    <property type="entry name" value="Anthracycline_SecMetBiosynth"/>
</dbReference>
<evidence type="ECO:0000313" key="2">
    <source>
        <dbReference type="EMBL" id="GAA3892696.1"/>
    </source>
</evidence>
<keyword evidence="3" id="KW-1185">Reference proteome</keyword>